<feature type="non-terminal residue" evidence="1">
    <location>
        <position position="1"/>
    </location>
</feature>
<evidence type="ECO:0000313" key="1">
    <source>
        <dbReference type="EMBL" id="KAJ3804402.1"/>
    </source>
</evidence>
<accession>A0ACC1TI40</accession>
<comment type="caution">
    <text evidence="1">The sequence shown here is derived from an EMBL/GenBank/DDBJ whole genome shotgun (WGS) entry which is preliminary data.</text>
</comment>
<keyword evidence="2" id="KW-1185">Reference proteome</keyword>
<gene>
    <name evidence="1" type="ORF">F5876DRAFT_816</name>
</gene>
<proteinExistence type="predicted"/>
<feature type="non-terminal residue" evidence="1">
    <location>
        <position position="148"/>
    </location>
</feature>
<organism evidence="1 2">
    <name type="scientific">Lentinula aff. lateritia</name>
    <dbReference type="NCBI Taxonomy" id="2804960"/>
    <lineage>
        <taxon>Eukaryota</taxon>
        <taxon>Fungi</taxon>
        <taxon>Dikarya</taxon>
        <taxon>Basidiomycota</taxon>
        <taxon>Agaricomycotina</taxon>
        <taxon>Agaricomycetes</taxon>
        <taxon>Agaricomycetidae</taxon>
        <taxon>Agaricales</taxon>
        <taxon>Marasmiineae</taxon>
        <taxon>Omphalotaceae</taxon>
        <taxon>Lentinula</taxon>
    </lineage>
</organism>
<name>A0ACC1TI40_9AGAR</name>
<evidence type="ECO:0000313" key="2">
    <source>
        <dbReference type="Proteomes" id="UP001163835"/>
    </source>
</evidence>
<sequence>LKHELDTWDAALQAYDSEDLDGALSIFKKISDTSKVAMNIGLIHMYQGNFGRAITKFTDAIKLDHFLAVAYFQRGVCHYKLRAMEKALQDFVDAEVMMRGNQVVYYQELGLQFELHTDRILLDRGLTLIQLGRYDDGMKLVWESSSVK</sequence>
<reference evidence="1" key="1">
    <citation type="submission" date="2022-09" db="EMBL/GenBank/DDBJ databases">
        <title>A Global Phylogenomic Analysis of the Shiitake Genus Lentinula.</title>
        <authorList>
            <consortium name="DOE Joint Genome Institute"/>
            <person name="Sierra-Patev S."/>
            <person name="Min B."/>
            <person name="Naranjo-Ortiz M."/>
            <person name="Looney B."/>
            <person name="Konkel Z."/>
            <person name="Slot J.C."/>
            <person name="Sakamoto Y."/>
            <person name="Steenwyk J.L."/>
            <person name="Rokas A."/>
            <person name="Carro J."/>
            <person name="Camarero S."/>
            <person name="Ferreira P."/>
            <person name="Molpeceres G."/>
            <person name="Ruiz-Duenas F.J."/>
            <person name="Serrano A."/>
            <person name="Henrissat B."/>
            <person name="Drula E."/>
            <person name="Hughes K.W."/>
            <person name="Mata J.L."/>
            <person name="Ishikawa N.K."/>
            <person name="Vargas-Isla R."/>
            <person name="Ushijima S."/>
            <person name="Smith C.A."/>
            <person name="Ahrendt S."/>
            <person name="Andreopoulos W."/>
            <person name="He G."/>
            <person name="Labutti K."/>
            <person name="Lipzen A."/>
            <person name="Ng V."/>
            <person name="Riley R."/>
            <person name="Sandor L."/>
            <person name="Barry K."/>
            <person name="Martinez A.T."/>
            <person name="Xiao Y."/>
            <person name="Gibbons J.G."/>
            <person name="Terashima K."/>
            <person name="Grigoriev I.V."/>
            <person name="Hibbett D.S."/>
        </authorList>
    </citation>
    <scope>NUCLEOTIDE SEQUENCE</scope>
    <source>
        <strain evidence="1">TMI1499</strain>
    </source>
</reference>
<dbReference type="EMBL" id="MU796039">
    <property type="protein sequence ID" value="KAJ3804402.1"/>
    <property type="molecule type" value="Genomic_DNA"/>
</dbReference>
<protein>
    <submittedName>
        <fullName evidence="1">Uncharacterized protein</fullName>
    </submittedName>
</protein>
<dbReference type="Proteomes" id="UP001163835">
    <property type="component" value="Unassembled WGS sequence"/>
</dbReference>